<evidence type="ECO:0000256" key="7">
    <source>
        <dbReference type="SAM" id="Phobius"/>
    </source>
</evidence>
<evidence type="ECO:0000256" key="6">
    <source>
        <dbReference type="ARBA" id="ARBA00023136"/>
    </source>
</evidence>
<dbReference type="Proteomes" id="UP000192284">
    <property type="component" value="Unassembled WGS sequence"/>
</dbReference>
<evidence type="ECO:0008006" key="10">
    <source>
        <dbReference type="Google" id="ProtNLM"/>
    </source>
</evidence>
<keyword evidence="9" id="KW-1185">Reference proteome</keyword>
<comment type="similarity">
    <text evidence="2">Belongs to the MmpS family.</text>
</comment>
<dbReference type="InterPro" id="IPR038468">
    <property type="entry name" value="MmpS_C"/>
</dbReference>
<evidence type="ECO:0000313" key="8">
    <source>
        <dbReference type="EMBL" id="ORA21882.1"/>
    </source>
</evidence>
<gene>
    <name evidence="8" type="ORF">BST12_10760</name>
</gene>
<dbReference type="Gene3D" id="2.60.40.2880">
    <property type="entry name" value="MmpS1-5, C-terminal soluble domain"/>
    <property type="match status" value="1"/>
</dbReference>
<accession>A0A1W9ZVS2</accession>
<reference evidence="8 9" key="1">
    <citation type="submission" date="2017-02" db="EMBL/GenBank/DDBJ databases">
        <title>The new phylogeny of genus Mycobacterium.</title>
        <authorList>
            <person name="Tortoli E."/>
            <person name="Trovato A."/>
            <person name="Cirillo D.M."/>
        </authorList>
    </citation>
    <scope>NUCLEOTIDE SEQUENCE [LARGE SCALE GENOMIC DNA]</scope>
    <source>
        <strain evidence="8 9">DSM 45057</strain>
    </source>
</reference>
<keyword evidence="6 7" id="KW-0472">Membrane</keyword>
<name>A0A1W9ZVS2_MYCAN</name>
<evidence type="ECO:0000256" key="2">
    <source>
        <dbReference type="ARBA" id="ARBA00007531"/>
    </source>
</evidence>
<dbReference type="RefSeq" id="WP_083113100.1">
    <property type="nucleotide sequence ID" value="NZ_JACKTS010000037.1"/>
</dbReference>
<dbReference type="Pfam" id="PF05423">
    <property type="entry name" value="Mycobact_memb"/>
    <property type="match status" value="1"/>
</dbReference>
<dbReference type="GO" id="GO:0005886">
    <property type="term" value="C:plasma membrane"/>
    <property type="evidence" value="ECO:0007669"/>
    <property type="project" value="UniProtKB-SubCell"/>
</dbReference>
<evidence type="ECO:0000256" key="1">
    <source>
        <dbReference type="ARBA" id="ARBA00004236"/>
    </source>
</evidence>
<feature type="transmembrane region" description="Helical" evidence="7">
    <location>
        <begin position="12"/>
        <end position="31"/>
    </location>
</feature>
<dbReference type="OrthoDB" id="3398257at2"/>
<comment type="subcellular location">
    <subcellularLocation>
        <location evidence="1">Cell membrane</location>
    </subcellularLocation>
</comment>
<evidence type="ECO:0000256" key="3">
    <source>
        <dbReference type="ARBA" id="ARBA00022475"/>
    </source>
</evidence>
<protein>
    <recommendedName>
        <fullName evidence="10">Transport acessory protein MmpS</fullName>
    </recommendedName>
</protein>
<keyword evidence="4 7" id="KW-0812">Transmembrane</keyword>
<proteinExistence type="inferred from homology"/>
<keyword evidence="5 7" id="KW-1133">Transmembrane helix</keyword>
<evidence type="ECO:0000313" key="9">
    <source>
        <dbReference type="Proteomes" id="UP000192284"/>
    </source>
</evidence>
<sequence length="145" mass="15848">MIRITRAVKRGWLLLAVIAVAIVAGSTIYRLHRIFGAHELPVVRMKADDDFPQFNPKHVTYEVFGPAPTARITYLDPDAKVQKLENIPLPWSTTVSTTLSSVTVNLLAQSNGDVIGCRILVNGTVKDEQSEHGLKALTICQVSAA</sequence>
<evidence type="ECO:0000256" key="4">
    <source>
        <dbReference type="ARBA" id="ARBA00022692"/>
    </source>
</evidence>
<organism evidence="8 9">
    <name type="scientific">Mycobacterium angelicum</name>
    <dbReference type="NCBI Taxonomy" id="470074"/>
    <lineage>
        <taxon>Bacteria</taxon>
        <taxon>Bacillati</taxon>
        <taxon>Actinomycetota</taxon>
        <taxon>Actinomycetes</taxon>
        <taxon>Mycobacteriales</taxon>
        <taxon>Mycobacteriaceae</taxon>
        <taxon>Mycobacterium</taxon>
    </lineage>
</organism>
<comment type="caution">
    <text evidence="8">The sequence shown here is derived from an EMBL/GenBank/DDBJ whole genome shotgun (WGS) entry which is preliminary data.</text>
</comment>
<dbReference type="InterPro" id="IPR008693">
    <property type="entry name" value="MmpS"/>
</dbReference>
<evidence type="ECO:0000256" key="5">
    <source>
        <dbReference type="ARBA" id="ARBA00022989"/>
    </source>
</evidence>
<dbReference type="EMBL" id="MVHE01000012">
    <property type="protein sequence ID" value="ORA21882.1"/>
    <property type="molecule type" value="Genomic_DNA"/>
</dbReference>
<keyword evidence="3" id="KW-1003">Cell membrane</keyword>
<dbReference type="AlphaFoldDB" id="A0A1W9ZVS2"/>